<name>A0A423JR36_9PSED</name>
<dbReference type="SUPFAM" id="SSF54909">
    <property type="entry name" value="Dimeric alpha+beta barrel"/>
    <property type="match status" value="1"/>
</dbReference>
<dbReference type="OrthoDB" id="9131414at2"/>
<gene>
    <name evidence="3" type="ORF">BK666_26900</name>
</gene>
<organism evidence="3 4">
    <name type="scientific">Pseudomonas frederiksbergensis</name>
    <dbReference type="NCBI Taxonomy" id="104087"/>
    <lineage>
        <taxon>Bacteria</taxon>
        <taxon>Pseudomonadati</taxon>
        <taxon>Pseudomonadota</taxon>
        <taxon>Gammaproteobacteria</taxon>
        <taxon>Pseudomonadales</taxon>
        <taxon>Pseudomonadaceae</taxon>
        <taxon>Pseudomonas</taxon>
    </lineage>
</organism>
<proteinExistence type="inferred from homology"/>
<comment type="caution">
    <text evidence="3">The sequence shown here is derived from an EMBL/GenBank/DDBJ whole genome shotgun (WGS) entry which is preliminary data.</text>
</comment>
<evidence type="ECO:0000313" key="4">
    <source>
        <dbReference type="Proteomes" id="UP000285349"/>
    </source>
</evidence>
<dbReference type="AlphaFoldDB" id="A0A423JR36"/>
<dbReference type="Gene3D" id="3.30.70.1060">
    <property type="entry name" value="Dimeric alpha+beta barrel"/>
    <property type="match status" value="1"/>
</dbReference>
<dbReference type="Proteomes" id="UP000285349">
    <property type="component" value="Unassembled WGS sequence"/>
</dbReference>
<accession>A0A423JR36</accession>
<evidence type="ECO:0000313" key="3">
    <source>
        <dbReference type="EMBL" id="RON40163.1"/>
    </source>
</evidence>
<dbReference type="EMBL" id="MOBQ01000042">
    <property type="protein sequence ID" value="RON40163.1"/>
    <property type="molecule type" value="Genomic_DNA"/>
</dbReference>
<dbReference type="Pfam" id="PF03795">
    <property type="entry name" value="YCII"/>
    <property type="match status" value="1"/>
</dbReference>
<sequence length="109" mass="12217">MIDENGPHYFVAFQTPGPNWVQGVKYNEQPEFMVHVNYMIQLQEKGLTVLSGPFMKKAGGLDGELEDGGMTIFKAADLDEATRIATHDPTVKSGMLNVEVKMFWVPFHT</sequence>
<dbReference type="InterPro" id="IPR005545">
    <property type="entry name" value="YCII"/>
</dbReference>
<evidence type="ECO:0000256" key="1">
    <source>
        <dbReference type="ARBA" id="ARBA00007689"/>
    </source>
</evidence>
<dbReference type="InterPro" id="IPR011008">
    <property type="entry name" value="Dimeric_a/b-barrel"/>
</dbReference>
<comment type="similarity">
    <text evidence="1">Belongs to the YciI family.</text>
</comment>
<reference evidence="3 4" key="1">
    <citation type="submission" date="2016-10" db="EMBL/GenBank/DDBJ databases">
        <title>Comparative genome analysis of multiple Pseudomonas spp. focuses on biocontrol and plant growth promoting traits.</title>
        <authorList>
            <person name="Tao X.-Y."/>
            <person name="Taylor C.G."/>
        </authorList>
    </citation>
    <scope>NUCLEOTIDE SEQUENCE [LARGE SCALE GENOMIC DNA]</scope>
    <source>
        <strain evidence="3 4">37A10</strain>
    </source>
</reference>
<protein>
    <submittedName>
        <fullName evidence="3">Cytosolic protein</fullName>
    </submittedName>
</protein>
<dbReference type="RefSeq" id="WP_123514868.1">
    <property type="nucleotide sequence ID" value="NZ_MOBQ01000042.1"/>
</dbReference>
<feature type="domain" description="YCII-related" evidence="2">
    <location>
        <begin position="34"/>
        <end position="103"/>
    </location>
</feature>
<evidence type="ECO:0000259" key="2">
    <source>
        <dbReference type="Pfam" id="PF03795"/>
    </source>
</evidence>